<geneLocation type="mitochondrion" evidence="9"/>
<comment type="similarity">
    <text evidence="1">Belongs to the pyridoxine kinase family.</text>
</comment>
<dbReference type="EC" id="2.7.1.35" evidence="2"/>
<dbReference type="AlphaFoldDB" id="A0A0G4J2S8"/>
<keyword evidence="3" id="KW-0808">Transferase</keyword>
<dbReference type="GO" id="GO:0005524">
    <property type="term" value="F:ATP binding"/>
    <property type="evidence" value="ECO:0007669"/>
    <property type="project" value="UniProtKB-KW"/>
</dbReference>
<dbReference type="InterPro" id="IPR029056">
    <property type="entry name" value="Ribokinase-like"/>
</dbReference>
<dbReference type="OMA" id="AWTHQHP"/>
<dbReference type="InterPro" id="IPR013749">
    <property type="entry name" value="PM/HMP-P_kinase-1"/>
</dbReference>
<dbReference type="EMBL" id="OVEO01000010">
    <property type="protein sequence ID" value="SPQ98807.1"/>
    <property type="molecule type" value="Genomic_DNA"/>
</dbReference>
<dbReference type="Gene3D" id="3.40.1190.20">
    <property type="match status" value="1"/>
</dbReference>
<keyword evidence="5" id="KW-0418">Kinase</keyword>
<sequence>MRGTARILSIQSSVVHGYVGNKAAMFPLQVLGFDVDPINSVQLSNHTGYAKWTGQRLQGEHLDELVRGLESNQLLAYDYLMTGYIGTESFLQSVLSLMRNLKATNPALQFVCDPVLGDQGKLYVAEGYVAVYRDKIIPHADVLLPNQTEAEFLTGVKIRTLGDAARACQALHDLGPKVVIITSIELASAPGTIEVFLSVVNVGQWKYSVARIPQTYSGTGDLFSALCLAHLRTHPAPDAISLTLATVRQVLERTRAAGRKEILLIESRDDIIDPTRLEPVAPVRYDAPTSEQSNVSMS</sequence>
<dbReference type="PANTHER" id="PTHR10534:SF2">
    <property type="entry name" value="PYRIDOXAL KINASE"/>
    <property type="match status" value="1"/>
</dbReference>
<accession>A0A0G4J2S8</accession>
<keyword evidence="10" id="KW-1185">Reference proteome</keyword>
<dbReference type="Proteomes" id="UP000039324">
    <property type="component" value="Unassembled WGS sequence"/>
</dbReference>
<dbReference type="GO" id="GO:0009443">
    <property type="term" value="P:pyridoxal 5'-phosphate salvage"/>
    <property type="evidence" value="ECO:0007669"/>
    <property type="project" value="InterPro"/>
</dbReference>
<reference evidence="8 10" key="1">
    <citation type="submission" date="2015-02" db="EMBL/GenBank/DDBJ databases">
        <authorList>
            <person name="Chooi Y.-H."/>
        </authorList>
    </citation>
    <scope>NUCLEOTIDE SEQUENCE [LARGE SCALE GENOMIC DNA]</scope>
    <source>
        <strain evidence="8">E3</strain>
    </source>
</reference>
<organism evidence="8 10">
    <name type="scientific">Plasmodiophora brassicae</name>
    <name type="common">Clubroot disease agent</name>
    <dbReference type="NCBI Taxonomy" id="37360"/>
    <lineage>
        <taxon>Eukaryota</taxon>
        <taxon>Sar</taxon>
        <taxon>Rhizaria</taxon>
        <taxon>Endomyxa</taxon>
        <taxon>Phytomyxea</taxon>
        <taxon>Plasmodiophorida</taxon>
        <taxon>Plasmodiophoridae</taxon>
        <taxon>Plasmodiophora</taxon>
    </lineage>
</organism>
<dbReference type="STRING" id="37360.A0A0G4J2S8"/>
<gene>
    <name evidence="8" type="ORF">PBRA_002213</name>
    <name evidence="9" type="ORF">PLBR_LOCUS6022</name>
</gene>
<dbReference type="CDD" id="cd01173">
    <property type="entry name" value="pyridoxal_pyridoxamine_kinase"/>
    <property type="match status" value="1"/>
</dbReference>
<keyword evidence="9" id="KW-0496">Mitochondrion</keyword>
<evidence type="ECO:0000313" key="9">
    <source>
        <dbReference type="EMBL" id="SPQ98807.1"/>
    </source>
</evidence>
<reference evidence="9 11" key="2">
    <citation type="submission" date="2018-03" db="EMBL/GenBank/DDBJ databases">
        <authorList>
            <person name="Fogelqvist J."/>
        </authorList>
    </citation>
    <scope>NUCLEOTIDE SEQUENCE [LARGE SCALE GENOMIC DNA]</scope>
</reference>
<evidence type="ECO:0000256" key="4">
    <source>
        <dbReference type="ARBA" id="ARBA00022741"/>
    </source>
</evidence>
<dbReference type="PANTHER" id="PTHR10534">
    <property type="entry name" value="PYRIDOXAL KINASE"/>
    <property type="match status" value="1"/>
</dbReference>
<dbReference type="NCBIfam" id="TIGR00687">
    <property type="entry name" value="pyridox_kin"/>
    <property type="match status" value="1"/>
</dbReference>
<evidence type="ECO:0000313" key="8">
    <source>
        <dbReference type="EMBL" id="CEP01948.1"/>
    </source>
</evidence>
<proteinExistence type="inferred from homology"/>
<evidence type="ECO:0000313" key="11">
    <source>
        <dbReference type="Proteomes" id="UP000290189"/>
    </source>
</evidence>
<dbReference type="GO" id="GO:0005829">
    <property type="term" value="C:cytosol"/>
    <property type="evidence" value="ECO:0007669"/>
    <property type="project" value="TreeGrafter"/>
</dbReference>
<keyword evidence="6" id="KW-0067">ATP-binding</keyword>
<protein>
    <recommendedName>
        <fullName evidence="2">pyridoxal kinase</fullName>
        <ecNumber evidence="2">2.7.1.35</ecNumber>
    </recommendedName>
</protein>
<evidence type="ECO:0000256" key="1">
    <source>
        <dbReference type="ARBA" id="ARBA00008805"/>
    </source>
</evidence>
<dbReference type="GO" id="GO:0008478">
    <property type="term" value="F:pyridoxal kinase activity"/>
    <property type="evidence" value="ECO:0007669"/>
    <property type="project" value="UniProtKB-EC"/>
</dbReference>
<dbReference type="SUPFAM" id="SSF53613">
    <property type="entry name" value="Ribokinase-like"/>
    <property type="match status" value="1"/>
</dbReference>
<name>A0A0G4J2S8_PLABS</name>
<evidence type="ECO:0000256" key="2">
    <source>
        <dbReference type="ARBA" id="ARBA00012104"/>
    </source>
</evidence>
<evidence type="ECO:0000256" key="6">
    <source>
        <dbReference type="ARBA" id="ARBA00022840"/>
    </source>
</evidence>
<feature type="domain" description="Pyridoxamine kinase/Phosphomethylpyrimidine kinase" evidence="7">
    <location>
        <begin position="82"/>
        <end position="259"/>
    </location>
</feature>
<dbReference type="Pfam" id="PF08543">
    <property type="entry name" value="Phos_pyr_kin"/>
    <property type="match status" value="1"/>
</dbReference>
<keyword evidence="4" id="KW-0547">Nucleotide-binding</keyword>
<evidence type="ECO:0000259" key="7">
    <source>
        <dbReference type="Pfam" id="PF08543"/>
    </source>
</evidence>
<evidence type="ECO:0000313" key="10">
    <source>
        <dbReference type="Proteomes" id="UP000039324"/>
    </source>
</evidence>
<evidence type="ECO:0000256" key="5">
    <source>
        <dbReference type="ARBA" id="ARBA00022777"/>
    </source>
</evidence>
<dbReference type="EMBL" id="CDSF01000122">
    <property type="protein sequence ID" value="CEP01948.1"/>
    <property type="molecule type" value="Genomic_DNA"/>
</dbReference>
<dbReference type="Proteomes" id="UP000290189">
    <property type="component" value="Unassembled WGS sequence"/>
</dbReference>
<evidence type="ECO:0000256" key="3">
    <source>
        <dbReference type="ARBA" id="ARBA00022679"/>
    </source>
</evidence>
<dbReference type="InterPro" id="IPR004625">
    <property type="entry name" value="PyrdxlKinase"/>
</dbReference>
<dbReference type="OrthoDB" id="2104723at2759"/>